<dbReference type="PANTHER" id="PTHR42685:SF18">
    <property type="entry name" value="DIGERANYLGERANYLGLYCEROPHOSPHOLIPID REDUCTASE"/>
    <property type="match status" value="1"/>
</dbReference>
<protein>
    <submittedName>
        <fullName evidence="1">Geranylgeranyl reductase family protein</fullName>
    </submittedName>
</protein>
<dbReference type="PRINTS" id="PR00420">
    <property type="entry name" value="RNGMNOXGNASE"/>
</dbReference>
<dbReference type="Pfam" id="PF12831">
    <property type="entry name" value="FAD_oxidored"/>
    <property type="match status" value="1"/>
</dbReference>
<dbReference type="InterPro" id="IPR050407">
    <property type="entry name" value="Geranylgeranyl_reductase"/>
</dbReference>
<evidence type="ECO:0000313" key="1">
    <source>
        <dbReference type="EMBL" id="UJG43212.1"/>
    </source>
</evidence>
<dbReference type="PANTHER" id="PTHR42685">
    <property type="entry name" value="GERANYLGERANYL DIPHOSPHATE REDUCTASE"/>
    <property type="match status" value="1"/>
</dbReference>
<sequence length="449" mass="50540">MSNTSDVVIVGAGPAGVSAAISAANRKLSVILIDTKPKEKIGDKVCGEALSKKTSLKISKMLEIEPPKEEEINAKIGTMVVRTRKPEINIQLPAIGFMINRHIYGQRLLKEALSRKVQLVDNCKVIKPLVENNKVVGVIAKTKNNEEREFRAKITIDASGCRAVIRTNLPEDFSPSLYKKLTKNDYASCFREIIKLKEDHDLHQKIVLQYERNIPEPGYIWFFGDGKQKLNCGTGFQKVGQNEQLSVKQVYFNAIRKYYPEYEVIDGRGDVVPVQPPLWNAVAPGLIIAGDAAFHADPLTAEGHGPALLAGTIAGKVAKLAIEKGEYDVDNLWQYNVEVIKEFGSDNSLYKILVIVLKRIGAEDLEFLIRRGVIKQSDLSVQGLSKKESIFSLLARVIRCFPKFYLLILMKKALSATKQIKKLCSQFPETYKEYENWKRKIELIYKRFI</sequence>
<proteinExistence type="predicted"/>
<organism evidence="1">
    <name type="scientific">Candidatus Heimdallarchaeum endolithica</name>
    <dbReference type="NCBI Taxonomy" id="2876572"/>
    <lineage>
        <taxon>Archaea</taxon>
        <taxon>Promethearchaeati</taxon>
        <taxon>Candidatus Heimdallarchaeota</taxon>
        <taxon>Candidatus Heimdallarchaeia (ex Rinke et al. 2021) (nom. nud.)</taxon>
        <taxon>Candidatus Heimdallarchaeales</taxon>
        <taxon>Candidatus Heimdallarchaeaceae</taxon>
        <taxon>Candidatus Heimdallarchaeum</taxon>
    </lineage>
</organism>
<name>A0A9Y1FMZ1_9ARCH</name>
<reference evidence="1" key="1">
    <citation type="journal article" date="2022" name="Nat. Microbiol.">
        <title>Unique mobile elements and scalable gene flow at the prokaryote-eukaryote boundary revealed by circularized Asgard archaea genomes.</title>
        <authorList>
            <person name="Wu F."/>
            <person name="Speth D.R."/>
            <person name="Philosof A."/>
            <person name="Cremiere A."/>
            <person name="Narayanan A."/>
            <person name="Barco R.A."/>
            <person name="Connon S.A."/>
            <person name="Amend J.P."/>
            <person name="Antoshechkin I.A."/>
            <person name="Orphan V.J."/>
        </authorList>
    </citation>
    <scope>NUCLEOTIDE SEQUENCE</scope>
    <source>
        <strain evidence="1">PR6</strain>
    </source>
</reference>
<accession>A0A9Y1FMZ1</accession>
<dbReference type="InterPro" id="IPR036188">
    <property type="entry name" value="FAD/NAD-bd_sf"/>
</dbReference>
<dbReference type="GO" id="GO:0016628">
    <property type="term" value="F:oxidoreductase activity, acting on the CH-CH group of donors, NAD or NADP as acceptor"/>
    <property type="evidence" value="ECO:0007669"/>
    <property type="project" value="InterPro"/>
</dbReference>
<dbReference type="NCBIfam" id="TIGR02032">
    <property type="entry name" value="GG-red-SF"/>
    <property type="match status" value="1"/>
</dbReference>
<gene>
    <name evidence="1" type="ORF">K9W46_12670</name>
</gene>
<dbReference type="SUPFAM" id="SSF51905">
    <property type="entry name" value="FAD/NAD(P)-binding domain"/>
    <property type="match status" value="1"/>
</dbReference>
<dbReference type="InterPro" id="IPR011777">
    <property type="entry name" value="Geranylgeranyl_Rdtase_fam"/>
</dbReference>
<dbReference type="AlphaFoldDB" id="A0A9Y1FMZ1"/>
<dbReference type="EMBL" id="CP084167">
    <property type="protein sequence ID" value="UJG43212.1"/>
    <property type="molecule type" value="Genomic_DNA"/>
</dbReference>
<dbReference type="Gene3D" id="3.50.50.60">
    <property type="entry name" value="FAD/NAD(P)-binding domain"/>
    <property type="match status" value="1"/>
</dbReference>
<dbReference type="Proteomes" id="UP001200513">
    <property type="component" value="Chromosome"/>
</dbReference>